<sequence length="650" mass="68960">MSAVVPLLEIVLPFVVGLAVVLLPGRFRTVHLLLLAGGTVVATVVPWVLLPERSIVGLVELQLVWAAPMAFWCGVAVLIVNRRPRRERGPRSRVVRRAVRFGLLFGAGIGISALSALFPFTLFLGPREITWPVRSMVRPAEIVELALPALTSFHGHLDGWAWNRALLLLAGLLLWAVAGRRARRVADGAGVGSPAPARPVGAVGALLVLAAAAVTVSVGWPSPAGEWRWGWAESRIDVPVDAAAPDGPTIEISYLVHPARDTTTPHGVVVAAVGGPSPGSQSRDQLVGVLDPIAGTHDVVVSDYRGFGRSTPLACPDVDLGGADASAVSACYARLGPMAGTLGAQSAAGDLEAVRRALGVDRWSLYGQSYGTLFAQAYAEQYPRAVRSVVLDSALPLVSTPDFTFTTSQLTPPADTNAWQDAIDRARAAGPGAPRVTDLATIQLFSTWSEVAAGRDAALRLPPERRSAELTRVADDLNAQLSAMRNDPLAGLVPPQPTALYACNDYPMPFAFDAAPAEREATTRRYAEDRFTTAVAPFTWQEVDEALRAANGLRVHGFRYEACLYGQGRPHSVDPSALPTVPVLVISGSEDYTTTPAMADSIGAQWGATVLKIDGADHFVLLDNHCARRATAAFLDDPRSSDLPRCAAEG</sequence>
<dbReference type="InterPro" id="IPR029058">
    <property type="entry name" value="AB_hydrolase_fold"/>
</dbReference>
<dbReference type="SUPFAM" id="SSF53474">
    <property type="entry name" value="alpha/beta-Hydrolases"/>
    <property type="match status" value="1"/>
</dbReference>
<dbReference type="EC" id="3.1.1.-" evidence="3"/>
<keyword evidence="1" id="KW-1133">Transmembrane helix</keyword>
<comment type="caution">
    <text evidence="3">The sequence shown here is derived from an EMBL/GenBank/DDBJ whole genome shotgun (WGS) entry which is preliminary data.</text>
</comment>
<name>A0A1Y2MVK4_PSEAH</name>
<dbReference type="PANTHER" id="PTHR43433:SF5">
    <property type="entry name" value="AB HYDROLASE-1 DOMAIN-CONTAINING PROTEIN"/>
    <property type="match status" value="1"/>
</dbReference>
<evidence type="ECO:0000256" key="1">
    <source>
        <dbReference type="SAM" id="Phobius"/>
    </source>
</evidence>
<evidence type="ECO:0000313" key="4">
    <source>
        <dbReference type="Proteomes" id="UP000194360"/>
    </source>
</evidence>
<reference evidence="3 4" key="1">
    <citation type="submission" date="2016-09" db="EMBL/GenBank/DDBJ databases">
        <title>Pseudonocardia autotrophica DSM535, a candidate organism with high potential of specific P450 cytochromes.</title>
        <authorList>
            <person name="Grumaz C."/>
            <person name="Vainshtein Y."/>
            <person name="Kirstahler P."/>
            <person name="Sohn K."/>
        </authorList>
    </citation>
    <scope>NUCLEOTIDE SEQUENCE [LARGE SCALE GENOMIC DNA]</scope>
    <source>
        <strain evidence="3 4">DSM 535</strain>
    </source>
</reference>
<accession>A0A1Y2MVK4</accession>
<feature type="transmembrane region" description="Helical" evidence="1">
    <location>
        <begin position="30"/>
        <end position="50"/>
    </location>
</feature>
<feature type="transmembrane region" description="Helical" evidence="1">
    <location>
        <begin position="62"/>
        <end position="80"/>
    </location>
</feature>
<dbReference type="InterPro" id="IPR000073">
    <property type="entry name" value="AB_hydrolase_1"/>
</dbReference>
<feature type="transmembrane region" description="Helical" evidence="1">
    <location>
        <begin position="199"/>
        <end position="220"/>
    </location>
</feature>
<keyword evidence="1" id="KW-0812">Transmembrane</keyword>
<feature type="transmembrane region" description="Helical" evidence="1">
    <location>
        <begin position="160"/>
        <end position="178"/>
    </location>
</feature>
<dbReference type="OrthoDB" id="9796770at2"/>
<keyword evidence="1" id="KW-0472">Membrane</keyword>
<evidence type="ECO:0000313" key="3">
    <source>
        <dbReference type="EMBL" id="OSY38668.1"/>
    </source>
</evidence>
<dbReference type="Pfam" id="PF00561">
    <property type="entry name" value="Abhydrolase_1"/>
    <property type="match status" value="1"/>
</dbReference>
<dbReference type="GO" id="GO:0016787">
    <property type="term" value="F:hydrolase activity"/>
    <property type="evidence" value="ECO:0007669"/>
    <property type="project" value="UniProtKB-KW"/>
</dbReference>
<gene>
    <name evidence="3" type="primary">caeA_3</name>
    <name evidence="3" type="ORF">BG845_03870</name>
</gene>
<organism evidence="3 4">
    <name type="scientific">Pseudonocardia autotrophica</name>
    <name type="common">Amycolata autotrophica</name>
    <name type="synonym">Nocardia autotrophica</name>
    <dbReference type="NCBI Taxonomy" id="2074"/>
    <lineage>
        <taxon>Bacteria</taxon>
        <taxon>Bacillati</taxon>
        <taxon>Actinomycetota</taxon>
        <taxon>Actinomycetes</taxon>
        <taxon>Pseudonocardiales</taxon>
        <taxon>Pseudonocardiaceae</taxon>
        <taxon>Pseudonocardia</taxon>
    </lineage>
</organism>
<protein>
    <submittedName>
        <fullName evidence="3">Carboxylesterase A</fullName>
        <ecNumber evidence="3">3.1.1.-</ecNumber>
    </submittedName>
</protein>
<feature type="transmembrane region" description="Helical" evidence="1">
    <location>
        <begin position="6"/>
        <end position="23"/>
    </location>
</feature>
<dbReference type="InterPro" id="IPR050471">
    <property type="entry name" value="AB_hydrolase"/>
</dbReference>
<evidence type="ECO:0000259" key="2">
    <source>
        <dbReference type="Pfam" id="PF00561"/>
    </source>
</evidence>
<dbReference type="AlphaFoldDB" id="A0A1Y2MVK4"/>
<dbReference type="Gene3D" id="3.40.50.1820">
    <property type="entry name" value="alpha/beta hydrolase"/>
    <property type="match status" value="2"/>
</dbReference>
<proteinExistence type="predicted"/>
<keyword evidence="4" id="KW-1185">Reference proteome</keyword>
<dbReference type="EMBL" id="MIGB01000021">
    <property type="protein sequence ID" value="OSY38668.1"/>
    <property type="molecule type" value="Genomic_DNA"/>
</dbReference>
<keyword evidence="3" id="KW-0378">Hydrolase</keyword>
<dbReference type="Proteomes" id="UP000194360">
    <property type="component" value="Unassembled WGS sequence"/>
</dbReference>
<dbReference type="RefSeq" id="WP_085914076.1">
    <property type="nucleotide sequence ID" value="NZ_AP018920.1"/>
</dbReference>
<feature type="domain" description="AB hydrolase-1" evidence="2">
    <location>
        <begin position="288"/>
        <end position="624"/>
    </location>
</feature>
<dbReference type="STRING" id="2074.BG845_03870"/>
<dbReference type="PANTHER" id="PTHR43433">
    <property type="entry name" value="HYDROLASE, ALPHA/BETA FOLD FAMILY PROTEIN"/>
    <property type="match status" value="1"/>
</dbReference>
<feature type="transmembrane region" description="Helical" evidence="1">
    <location>
        <begin position="101"/>
        <end position="124"/>
    </location>
</feature>